<sequence>MKRPNGSSNTQPKKRPKNVFSVKSFGHSLKTGTGFPPAQPLARAGNLSADGRRADVETFVLKPRDPPTSSASLQQNWESLHKDDNDWLDYNEPDLAADDPEVGSSSRSGRRKWTTLWPIGFIIIATLTCACSSLGEGLMGQDNNCPCGNASKYRCVECFGGQMITYPCTRARPGRDKFVVIAPNGFHHVAVDFCECRLNGSQLHWEQLLLYGWYPSTPDSPRSAITISTLKLFHAVSLQGKTTAYHFFNALAKITNNTGSKAFKRQYQLILRVVRQWRNLRCLKRGGIFMPFFLAIDACFRLKRKKISSWWADPSIQDGWAYFVPSQEYAEFVKGLGDQKEMSTCTGLAALDHANTKYAQGYAATGCGMVTCGRHEVVCKNGVGDLQLGEK</sequence>
<feature type="region of interest" description="Disordered" evidence="1">
    <location>
        <begin position="55"/>
        <end position="74"/>
    </location>
</feature>
<dbReference type="AlphaFoldDB" id="A0A8H6ZBH3"/>
<dbReference type="Pfam" id="PF18758">
    <property type="entry name" value="KDZ"/>
    <property type="match status" value="1"/>
</dbReference>
<dbReference type="EMBL" id="JACAZH010000002">
    <property type="protein sequence ID" value="KAF7374459.1"/>
    <property type="molecule type" value="Genomic_DNA"/>
</dbReference>
<feature type="compositionally biased region" description="Polar residues" evidence="1">
    <location>
        <begin position="1"/>
        <end position="11"/>
    </location>
</feature>
<evidence type="ECO:0000259" key="2">
    <source>
        <dbReference type="Pfam" id="PF18803"/>
    </source>
</evidence>
<proteinExistence type="predicted"/>
<keyword evidence="4" id="KW-1185">Reference proteome</keyword>
<dbReference type="InterPro" id="IPR040521">
    <property type="entry name" value="KDZ"/>
</dbReference>
<protein>
    <submittedName>
        <fullName evidence="3">CxC2 domain-containing protein</fullName>
    </submittedName>
</protein>
<feature type="region of interest" description="Disordered" evidence="1">
    <location>
        <begin position="1"/>
        <end position="49"/>
    </location>
</feature>
<accession>A0A8H6ZBH3</accession>
<evidence type="ECO:0000313" key="3">
    <source>
        <dbReference type="EMBL" id="KAF7374459.1"/>
    </source>
</evidence>
<evidence type="ECO:0000313" key="4">
    <source>
        <dbReference type="Proteomes" id="UP000623467"/>
    </source>
</evidence>
<organism evidence="3 4">
    <name type="scientific">Mycena sanguinolenta</name>
    <dbReference type="NCBI Taxonomy" id="230812"/>
    <lineage>
        <taxon>Eukaryota</taxon>
        <taxon>Fungi</taxon>
        <taxon>Dikarya</taxon>
        <taxon>Basidiomycota</taxon>
        <taxon>Agaricomycotina</taxon>
        <taxon>Agaricomycetes</taxon>
        <taxon>Agaricomycetidae</taxon>
        <taxon>Agaricales</taxon>
        <taxon>Marasmiineae</taxon>
        <taxon>Mycenaceae</taxon>
        <taxon>Mycena</taxon>
    </lineage>
</organism>
<feature type="domain" description="CxC2-like cysteine cluster KDZ transposase-associated" evidence="2">
    <location>
        <begin position="166"/>
        <end position="259"/>
    </location>
</feature>
<dbReference type="InterPro" id="IPR041457">
    <property type="entry name" value="CxC2_KDZ-assoc"/>
</dbReference>
<dbReference type="OrthoDB" id="3235114at2759"/>
<dbReference type="Proteomes" id="UP000623467">
    <property type="component" value="Unassembled WGS sequence"/>
</dbReference>
<evidence type="ECO:0000256" key="1">
    <source>
        <dbReference type="SAM" id="MobiDB-lite"/>
    </source>
</evidence>
<reference evidence="3" key="1">
    <citation type="submission" date="2020-05" db="EMBL/GenBank/DDBJ databases">
        <title>Mycena genomes resolve the evolution of fungal bioluminescence.</title>
        <authorList>
            <person name="Tsai I.J."/>
        </authorList>
    </citation>
    <scope>NUCLEOTIDE SEQUENCE</scope>
    <source>
        <strain evidence="3">160909Yilan</strain>
    </source>
</reference>
<dbReference type="Pfam" id="PF18803">
    <property type="entry name" value="CxC2"/>
    <property type="match status" value="1"/>
</dbReference>
<comment type="caution">
    <text evidence="3">The sequence shown here is derived from an EMBL/GenBank/DDBJ whole genome shotgun (WGS) entry which is preliminary data.</text>
</comment>
<name>A0A8H6ZBH3_9AGAR</name>
<gene>
    <name evidence="3" type="ORF">MSAN_00330000</name>
</gene>